<dbReference type="PROSITE" id="PS51462">
    <property type="entry name" value="NUDIX"/>
    <property type="match status" value="1"/>
</dbReference>
<gene>
    <name evidence="3" type="ORF">C8N24_3343</name>
</gene>
<dbReference type="CDD" id="cd04662">
    <property type="entry name" value="NUDIX_Hydrolase"/>
    <property type="match status" value="1"/>
</dbReference>
<dbReference type="GO" id="GO:0004081">
    <property type="term" value="F:bis(5'-nucleosyl)-tetraphosphatase (asymmetrical) activity"/>
    <property type="evidence" value="ECO:0007669"/>
    <property type="project" value="TreeGrafter"/>
</dbReference>
<reference evidence="3 4" key="1">
    <citation type="submission" date="2018-10" db="EMBL/GenBank/DDBJ databases">
        <title>Genomic Encyclopedia of Archaeal and Bacterial Type Strains, Phase II (KMG-II): from individual species to whole genera.</title>
        <authorList>
            <person name="Goeker M."/>
        </authorList>
    </citation>
    <scope>NUCLEOTIDE SEQUENCE [LARGE SCALE GENOMIC DNA]</scope>
    <source>
        <strain evidence="3 4">DSM 14954</strain>
    </source>
</reference>
<comment type="caution">
    <text evidence="3">The sequence shown here is derived from an EMBL/GenBank/DDBJ whole genome shotgun (WGS) entry which is preliminary data.</text>
</comment>
<proteinExistence type="predicted"/>
<feature type="domain" description="Nudix hydrolase" evidence="2">
    <location>
        <begin position="1"/>
        <end position="151"/>
    </location>
</feature>
<dbReference type="RefSeq" id="WP_121251633.1">
    <property type="nucleotide sequence ID" value="NZ_RBIL01000001.1"/>
</dbReference>
<dbReference type="InterPro" id="IPR020084">
    <property type="entry name" value="NUDIX_hydrolase_CS"/>
</dbReference>
<dbReference type="Pfam" id="PF00293">
    <property type="entry name" value="NUDIX"/>
    <property type="match status" value="1"/>
</dbReference>
<dbReference type="InterPro" id="IPR015797">
    <property type="entry name" value="NUDIX_hydrolase-like_dom_sf"/>
</dbReference>
<protein>
    <submittedName>
        <fullName evidence="3">Putative NUDIX family NTP pyrophosphohydrolase</fullName>
    </submittedName>
</protein>
<dbReference type="GO" id="GO:0006167">
    <property type="term" value="P:AMP biosynthetic process"/>
    <property type="evidence" value="ECO:0007669"/>
    <property type="project" value="TreeGrafter"/>
</dbReference>
<dbReference type="EMBL" id="RBIL01000001">
    <property type="protein sequence ID" value="RKQ93476.1"/>
    <property type="molecule type" value="Genomic_DNA"/>
</dbReference>
<dbReference type="PANTHER" id="PTHR21340">
    <property type="entry name" value="DIADENOSINE 5,5-P1,P4-TETRAPHOSPHATE PYROPHOSPHOHYDROLASE MUTT"/>
    <property type="match status" value="1"/>
</dbReference>
<dbReference type="OrthoDB" id="954553at2"/>
<dbReference type="Gene3D" id="3.90.79.10">
    <property type="entry name" value="Nucleoside Triphosphate Pyrophosphohydrolase"/>
    <property type="match status" value="1"/>
</dbReference>
<dbReference type="PROSITE" id="PS00893">
    <property type="entry name" value="NUDIX_BOX"/>
    <property type="match status" value="1"/>
</dbReference>
<keyword evidence="1 3" id="KW-0378">Hydrolase</keyword>
<accession>A0A660LGQ5</accession>
<keyword evidence="4" id="KW-1185">Reference proteome</keyword>
<evidence type="ECO:0000256" key="1">
    <source>
        <dbReference type="ARBA" id="ARBA00022801"/>
    </source>
</evidence>
<sequence length="154" mass="16932">MAKRSSGILLFRRAAGGDLEVLLVHPGGPFWAKKDLGAWSIPKGEHDEGEDAQACAIREFTEETGSAPNPGELTDLGTVKLKSRKVVQAWALEGDLDASTVTSNTFSLQWPPRSGTFQDFPEVDRAEWFGLEEAAERINEAQAAFLERLRTRFG</sequence>
<dbReference type="AlphaFoldDB" id="A0A660LGQ5"/>
<evidence type="ECO:0000259" key="2">
    <source>
        <dbReference type="PROSITE" id="PS51462"/>
    </source>
</evidence>
<evidence type="ECO:0000313" key="3">
    <source>
        <dbReference type="EMBL" id="RKQ93476.1"/>
    </source>
</evidence>
<evidence type="ECO:0000313" key="4">
    <source>
        <dbReference type="Proteomes" id="UP000278962"/>
    </source>
</evidence>
<organism evidence="3 4">
    <name type="scientific">Solirubrobacter pauli</name>
    <dbReference type="NCBI Taxonomy" id="166793"/>
    <lineage>
        <taxon>Bacteria</taxon>
        <taxon>Bacillati</taxon>
        <taxon>Actinomycetota</taxon>
        <taxon>Thermoleophilia</taxon>
        <taxon>Solirubrobacterales</taxon>
        <taxon>Solirubrobacteraceae</taxon>
        <taxon>Solirubrobacter</taxon>
    </lineage>
</organism>
<name>A0A660LGQ5_9ACTN</name>
<dbReference type="GO" id="GO:0006754">
    <property type="term" value="P:ATP biosynthetic process"/>
    <property type="evidence" value="ECO:0007669"/>
    <property type="project" value="TreeGrafter"/>
</dbReference>
<dbReference type="InterPro" id="IPR051325">
    <property type="entry name" value="Nudix_hydrolase_domain"/>
</dbReference>
<dbReference type="Proteomes" id="UP000278962">
    <property type="component" value="Unassembled WGS sequence"/>
</dbReference>
<dbReference type="SUPFAM" id="SSF55811">
    <property type="entry name" value="Nudix"/>
    <property type="match status" value="1"/>
</dbReference>
<dbReference type="PANTHER" id="PTHR21340:SF7">
    <property type="entry name" value="NUDIX HYDROLASE DOMAIN-CONTAINING PROTEIN"/>
    <property type="match status" value="1"/>
</dbReference>
<dbReference type="InterPro" id="IPR000086">
    <property type="entry name" value="NUDIX_hydrolase_dom"/>
</dbReference>